<dbReference type="RefSeq" id="WP_237344782.1">
    <property type="nucleotide sequence ID" value="NZ_JABWGX010000006.1"/>
</dbReference>
<dbReference type="Proteomes" id="UP001241747">
    <property type="component" value="Unassembled WGS sequence"/>
</dbReference>
<name>A0ABU0L9W0_XANAG</name>
<dbReference type="EMBL" id="JAUSVY010000001">
    <property type="protein sequence ID" value="MDQ0503911.1"/>
    <property type="molecule type" value="Genomic_DNA"/>
</dbReference>
<feature type="compositionally biased region" description="Basic and acidic residues" evidence="1">
    <location>
        <begin position="66"/>
        <end position="79"/>
    </location>
</feature>
<reference evidence="2 3" key="1">
    <citation type="submission" date="2023-07" db="EMBL/GenBank/DDBJ databases">
        <title>Genomic Encyclopedia of Type Strains, Phase IV (KMG-IV): sequencing the most valuable type-strain genomes for metagenomic binning, comparative biology and taxonomic classification.</title>
        <authorList>
            <person name="Goeker M."/>
        </authorList>
    </citation>
    <scope>NUCLEOTIDE SEQUENCE [LARGE SCALE GENOMIC DNA]</scope>
    <source>
        <strain evidence="2 3">DSM 3770</strain>
    </source>
</reference>
<protein>
    <submittedName>
        <fullName evidence="2">Uncharacterized protein</fullName>
    </submittedName>
</protein>
<comment type="caution">
    <text evidence="2">The sequence shown here is derived from an EMBL/GenBank/DDBJ whole genome shotgun (WGS) entry which is preliminary data.</text>
</comment>
<evidence type="ECO:0000313" key="3">
    <source>
        <dbReference type="Proteomes" id="UP001241747"/>
    </source>
</evidence>
<accession>A0ABU0L9W0</accession>
<keyword evidence="3" id="KW-1185">Reference proteome</keyword>
<feature type="region of interest" description="Disordered" evidence="1">
    <location>
        <begin position="120"/>
        <end position="161"/>
    </location>
</feature>
<evidence type="ECO:0000256" key="1">
    <source>
        <dbReference type="SAM" id="MobiDB-lite"/>
    </source>
</evidence>
<evidence type="ECO:0000313" key="2">
    <source>
        <dbReference type="EMBL" id="MDQ0503911.1"/>
    </source>
</evidence>
<organism evidence="2 3">
    <name type="scientific">Xanthobacter agilis</name>
    <dbReference type="NCBI Taxonomy" id="47492"/>
    <lineage>
        <taxon>Bacteria</taxon>
        <taxon>Pseudomonadati</taxon>
        <taxon>Pseudomonadota</taxon>
        <taxon>Alphaproteobacteria</taxon>
        <taxon>Hyphomicrobiales</taxon>
        <taxon>Xanthobacteraceae</taxon>
        <taxon>Xanthobacter</taxon>
    </lineage>
</organism>
<feature type="region of interest" description="Disordered" evidence="1">
    <location>
        <begin position="62"/>
        <end position="85"/>
    </location>
</feature>
<sequence>MAHTRKIERQLLTDAEMEFVAKARHPALMELSDSDLHTLITHLRDRRERALTIANNQRRALRGKGGRGEVTFEKADSGNRQKASVLTDALTRARREATRRQAEAAREALMANAHRAMELKRDAKRATRPATLPRPHEGVANKAKRRIDRFGSSSGEAGRVTKFVAVAQAKKDSRGA</sequence>
<gene>
    <name evidence="2" type="ORF">QOZ94_000681</name>
</gene>
<proteinExistence type="predicted"/>